<dbReference type="Gene3D" id="3.40.30.10">
    <property type="entry name" value="Glutaredoxin"/>
    <property type="match status" value="1"/>
</dbReference>
<accession>A0AAN8Z9M3</accession>
<dbReference type="PANTHER" id="PTHR10438:SF405">
    <property type="entry name" value="THIOREDOXIN DOMAIN-CONTAINING PROTEIN"/>
    <property type="match status" value="1"/>
</dbReference>
<dbReference type="SUPFAM" id="SSF52833">
    <property type="entry name" value="Thioredoxin-like"/>
    <property type="match status" value="1"/>
</dbReference>
<dbReference type="InterPro" id="IPR013766">
    <property type="entry name" value="Thioredoxin_domain"/>
</dbReference>
<comment type="caution">
    <text evidence="2">The sequence shown here is derived from an EMBL/GenBank/DDBJ whole genome shotgun (WGS) entry which is preliminary data.</text>
</comment>
<dbReference type="InterPro" id="IPR036249">
    <property type="entry name" value="Thioredoxin-like_sf"/>
</dbReference>
<dbReference type="EMBL" id="JBAMMX010000010">
    <property type="protein sequence ID" value="KAK6931904.1"/>
    <property type="molecule type" value="Genomic_DNA"/>
</dbReference>
<organism evidence="2 3">
    <name type="scientific">Dillenia turbinata</name>
    <dbReference type="NCBI Taxonomy" id="194707"/>
    <lineage>
        <taxon>Eukaryota</taxon>
        <taxon>Viridiplantae</taxon>
        <taxon>Streptophyta</taxon>
        <taxon>Embryophyta</taxon>
        <taxon>Tracheophyta</taxon>
        <taxon>Spermatophyta</taxon>
        <taxon>Magnoliopsida</taxon>
        <taxon>eudicotyledons</taxon>
        <taxon>Gunneridae</taxon>
        <taxon>Pentapetalae</taxon>
        <taxon>Dilleniales</taxon>
        <taxon>Dilleniaceae</taxon>
        <taxon>Dillenia</taxon>
    </lineage>
</organism>
<proteinExistence type="predicted"/>
<dbReference type="AlphaFoldDB" id="A0AAN8Z9M3"/>
<dbReference type="InterPro" id="IPR050620">
    <property type="entry name" value="Thioredoxin_H-type-like"/>
</dbReference>
<dbReference type="Proteomes" id="UP001370490">
    <property type="component" value="Unassembled WGS sequence"/>
</dbReference>
<feature type="domain" description="Thioredoxin" evidence="1">
    <location>
        <begin position="196"/>
        <end position="264"/>
    </location>
</feature>
<evidence type="ECO:0000313" key="3">
    <source>
        <dbReference type="Proteomes" id="UP001370490"/>
    </source>
</evidence>
<name>A0AAN8Z9M3_9MAGN</name>
<dbReference type="Pfam" id="PF00085">
    <property type="entry name" value="Thioredoxin"/>
    <property type="match status" value="1"/>
</dbReference>
<sequence length="327" mass="36796">MKRQFVSLVRASLQRSRSRLCPISPALSTSSYSSARTLVSSSYRNSPLLPPRTFLKAVQLSSPLLLSRSLCSSSDQTLSLAEFTTTTSFSAKSSLVAQSLAKRGWFGNSQLSVDESDNWVSNKPPTFGGFEGRRESSFGFDGHRERRSGFDSYKRDSSNGVDSDTWMKKKEENPSNIVLIKSEDQFNSTITKVQGKFISPTIIELSKKYPHVTTYKIDIDQEGLEAVLRELSISSVPTLHFYKKGKKAVEVVGADVTRLKATMESLYNSNANIGNEHEATLQNLHYVKSWKGFIFENVLVHKMARHWLHCWVTWDCDGCRNDDENDP</sequence>
<evidence type="ECO:0000313" key="2">
    <source>
        <dbReference type="EMBL" id="KAK6931904.1"/>
    </source>
</evidence>
<gene>
    <name evidence="2" type="ORF">RJ641_001528</name>
</gene>
<dbReference type="CDD" id="cd02947">
    <property type="entry name" value="TRX_family"/>
    <property type="match status" value="1"/>
</dbReference>
<reference evidence="2 3" key="1">
    <citation type="submission" date="2023-12" db="EMBL/GenBank/DDBJ databases">
        <title>A high-quality genome assembly for Dillenia turbinata (Dilleniales).</title>
        <authorList>
            <person name="Chanderbali A."/>
        </authorList>
    </citation>
    <scope>NUCLEOTIDE SEQUENCE [LARGE SCALE GENOMIC DNA]</scope>
    <source>
        <strain evidence="2">LSX21</strain>
        <tissue evidence="2">Leaf</tissue>
    </source>
</reference>
<protein>
    <submittedName>
        <fullName evidence="2">Thioredoxin domain</fullName>
    </submittedName>
</protein>
<evidence type="ECO:0000259" key="1">
    <source>
        <dbReference type="Pfam" id="PF00085"/>
    </source>
</evidence>
<keyword evidence="3" id="KW-1185">Reference proteome</keyword>
<dbReference type="PANTHER" id="PTHR10438">
    <property type="entry name" value="THIOREDOXIN"/>
    <property type="match status" value="1"/>
</dbReference>